<comment type="caution">
    <text evidence="2">The sequence shown here is derived from an EMBL/GenBank/DDBJ whole genome shotgun (WGS) entry which is preliminary data.</text>
</comment>
<evidence type="ECO:0000313" key="2">
    <source>
        <dbReference type="EMBL" id="NYD42954.1"/>
    </source>
</evidence>
<dbReference type="RefSeq" id="WP_179664526.1">
    <property type="nucleotide sequence ID" value="NZ_JACCBG010000001.1"/>
</dbReference>
<dbReference type="InterPro" id="IPR041657">
    <property type="entry name" value="HTH_17"/>
</dbReference>
<dbReference type="Proteomes" id="UP000535511">
    <property type="component" value="Unassembled WGS sequence"/>
</dbReference>
<proteinExistence type="predicted"/>
<dbReference type="Pfam" id="PF12728">
    <property type="entry name" value="HTH_17"/>
    <property type="match status" value="1"/>
</dbReference>
<dbReference type="EMBL" id="JACCBG010000001">
    <property type="protein sequence ID" value="NYD42954.1"/>
    <property type="molecule type" value="Genomic_DNA"/>
</dbReference>
<dbReference type="NCBIfam" id="TIGR01764">
    <property type="entry name" value="excise"/>
    <property type="match status" value="1"/>
</dbReference>
<accession>A0A7Y9JD58</accession>
<dbReference type="GO" id="GO:0003677">
    <property type="term" value="F:DNA binding"/>
    <property type="evidence" value="ECO:0007669"/>
    <property type="project" value="InterPro"/>
</dbReference>
<organism evidence="2 3">
    <name type="scientific">Nocardioides panaciterrulae</name>
    <dbReference type="NCBI Taxonomy" id="661492"/>
    <lineage>
        <taxon>Bacteria</taxon>
        <taxon>Bacillati</taxon>
        <taxon>Actinomycetota</taxon>
        <taxon>Actinomycetes</taxon>
        <taxon>Propionibacteriales</taxon>
        <taxon>Nocardioidaceae</taxon>
        <taxon>Nocardioides</taxon>
    </lineage>
</organism>
<gene>
    <name evidence="2" type="ORF">BJZ21_003037</name>
</gene>
<keyword evidence="3" id="KW-1185">Reference proteome</keyword>
<name>A0A7Y9JD58_9ACTN</name>
<evidence type="ECO:0000313" key="3">
    <source>
        <dbReference type="Proteomes" id="UP000535511"/>
    </source>
</evidence>
<dbReference type="AlphaFoldDB" id="A0A7Y9JD58"/>
<protein>
    <submittedName>
        <fullName evidence="2">Excisionase family DNA binding protein</fullName>
    </submittedName>
</protein>
<reference evidence="2 3" key="1">
    <citation type="submission" date="2020-07" db="EMBL/GenBank/DDBJ databases">
        <title>Sequencing the genomes of 1000 actinobacteria strains.</title>
        <authorList>
            <person name="Klenk H.-P."/>
        </authorList>
    </citation>
    <scope>NUCLEOTIDE SEQUENCE [LARGE SCALE GENOMIC DNA]</scope>
    <source>
        <strain evidence="2 3">DSM 21350</strain>
    </source>
</reference>
<sequence length="172" mass="18806">MATVEKAAHLRQSKTYLPDQEREELLQFAQVLNGINIAAGESGHAMLVGPDGKQVPIPAELFQVLEEAANVLALGDGISILPYAAKLTTQEAADFLGMSRPTFVKILESGGIEFEKVGRHRRVTLRDVVAYQTRAQSERRAALAELAKDSIEHYDKLPKGVPSLKRLSETEG</sequence>
<feature type="domain" description="Helix-turn-helix" evidence="1">
    <location>
        <begin position="87"/>
        <end position="134"/>
    </location>
</feature>
<evidence type="ECO:0000259" key="1">
    <source>
        <dbReference type="Pfam" id="PF12728"/>
    </source>
</evidence>
<dbReference type="InterPro" id="IPR010093">
    <property type="entry name" value="SinI_DNA-bd"/>
</dbReference>